<proteinExistence type="predicted"/>
<dbReference type="GeneID" id="36587866"/>
<feature type="signal peptide" evidence="1">
    <location>
        <begin position="1"/>
        <end position="28"/>
    </location>
</feature>
<keyword evidence="1" id="KW-0732">Signal</keyword>
<dbReference type="OrthoDB" id="420380at2759"/>
<dbReference type="Proteomes" id="UP000235371">
    <property type="component" value="Unassembled WGS sequence"/>
</dbReference>
<reference evidence="2 3" key="1">
    <citation type="submission" date="2016-04" db="EMBL/GenBank/DDBJ databases">
        <title>A degradative enzymes factory behind the ericoid mycorrhizal symbiosis.</title>
        <authorList>
            <consortium name="DOE Joint Genome Institute"/>
            <person name="Martino E."/>
            <person name="Morin E."/>
            <person name="Grelet G."/>
            <person name="Kuo A."/>
            <person name="Kohler A."/>
            <person name="Daghino S."/>
            <person name="Barry K."/>
            <person name="Choi C."/>
            <person name="Cichocki N."/>
            <person name="Clum A."/>
            <person name="Copeland A."/>
            <person name="Hainaut M."/>
            <person name="Haridas S."/>
            <person name="Labutti K."/>
            <person name="Lindquist E."/>
            <person name="Lipzen A."/>
            <person name="Khouja H.-R."/>
            <person name="Murat C."/>
            <person name="Ohm R."/>
            <person name="Olson A."/>
            <person name="Spatafora J."/>
            <person name="Veneault-Fourrey C."/>
            <person name="Henrissat B."/>
            <person name="Grigoriev I."/>
            <person name="Martin F."/>
            <person name="Perotto S."/>
        </authorList>
    </citation>
    <scope>NUCLEOTIDE SEQUENCE [LARGE SCALE GENOMIC DNA]</scope>
    <source>
        <strain evidence="2 3">E</strain>
    </source>
</reference>
<evidence type="ECO:0000313" key="2">
    <source>
        <dbReference type="EMBL" id="PMD62611.1"/>
    </source>
</evidence>
<dbReference type="RefSeq" id="XP_024739515.1">
    <property type="nucleotide sequence ID" value="XM_024879789.1"/>
</dbReference>
<dbReference type="AlphaFoldDB" id="A0A2J6THY4"/>
<dbReference type="EMBL" id="KZ613783">
    <property type="protein sequence ID" value="PMD62611.1"/>
    <property type="molecule type" value="Genomic_DNA"/>
</dbReference>
<organism evidence="2 3">
    <name type="scientific">Hyaloscypha bicolor E</name>
    <dbReference type="NCBI Taxonomy" id="1095630"/>
    <lineage>
        <taxon>Eukaryota</taxon>
        <taxon>Fungi</taxon>
        <taxon>Dikarya</taxon>
        <taxon>Ascomycota</taxon>
        <taxon>Pezizomycotina</taxon>
        <taxon>Leotiomycetes</taxon>
        <taxon>Helotiales</taxon>
        <taxon>Hyaloscyphaceae</taxon>
        <taxon>Hyaloscypha</taxon>
        <taxon>Hyaloscypha bicolor</taxon>
    </lineage>
</organism>
<keyword evidence="3" id="KW-1185">Reference proteome</keyword>
<protein>
    <submittedName>
        <fullName evidence="2">Uncharacterized protein</fullName>
    </submittedName>
</protein>
<feature type="chain" id="PRO_5014357403" evidence="1">
    <location>
        <begin position="29"/>
        <end position="70"/>
    </location>
</feature>
<gene>
    <name evidence="2" type="ORF">K444DRAFT_610655</name>
</gene>
<evidence type="ECO:0000256" key="1">
    <source>
        <dbReference type="SAM" id="SignalP"/>
    </source>
</evidence>
<sequence>MKKAAAGSVAAVTVLVLALFSVQRPCEWKGFLGGVRKEDFACKAGTYTTEIISIDPQLIYINNFFDVGEI</sequence>
<evidence type="ECO:0000313" key="3">
    <source>
        <dbReference type="Proteomes" id="UP000235371"/>
    </source>
</evidence>
<dbReference type="InParanoid" id="A0A2J6THY4"/>
<name>A0A2J6THY4_9HELO</name>
<accession>A0A2J6THY4</accession>